<evidence type="ECO:0000313" key="2">
    <source>
        <dbReference type="EMBL" id="KAJ8474169.1"/>
    </source>
</evidence>
<evidence type="ECO:0000313" key="3">
    <source>
        <dbReference type="Proteomes" id="UP001215151"/>
    </source>
</evidence>
<feature type="compositionally biased region" description="Basic and acidic residues" evidence="1">
    <location>
        <begin position="36"/>
        <end position="45"/>
    </location>
</feature>
<name>A0AAD7TQ81_9APHY</name>
<accession>A0AAD7TQ81</accession>
<feature type="compositionally biased region" description="Basic and acidic residues" evidence="1">
    <location>
        <begin position="218"/>
        <end position="230"/>
    </location>
</feature>
<dbReference type="Proteomes" id="UP001215151">
    <property type="component" value="Unassembled WGS sequence"/>
</dbReference>
<feature type="compositionally biased region" description="Basic and acidic residues" evidence="1">
    <location>
        <begin position="247"/>
        <end position="265"/>
    </location>
</feature>
<sequence>MGRMSADEKGKRDAGLSAWVCRRCAKRRRIEPPPSHTHDVPEVQHDAAPQRSVLPPVNKDALGQRKGPPSTVPTIVELDDDIEMIEMPAQVAPNKPPSPPPPPPPPPAPLPTPPPNAPVAQPTLFNLENLEPPPAVDYVFSRDRVSRKSSRRSAPQEGRLDSRSHTRDLEDVEQKLDDFEDNATDVNRPIQEPDVHSEPDADPHNIDDLYGDVAPRYMNERQSARPRTSDAHLLFAVQSRRLAQQQPEEHGDPQEPEARGQDDARKPRKCQAQRLKGKALRRKQAASVVFLADEVDWGARKVE</sequence>
<feature type="compositionally biased region" description="Basic and acidic residues" evidence="1">
    <location>
        <begin position="191"/>
        <end position="207"/>
    </location>
</feature>
<gene>
    <name evidence="2" type="ORF">ONZ51_g7382</name>
</gene>
<feature type="compositionally biased region" description="Pro residues" evidence="1">
    <location>
        <begin position="94"/>
        <end position="117"/>
    </location>
</feature>
<feature type="region of interest" description="Disordered" evidence="1">
    <location>
        <begin position="28"/>
        <end position="284"/>
    </location>
</feature>
<organism evidence="2 3">
    <name type="scientific">Trametes cubensis</name>
    <dbReference type="NCBI Taxonomy" id="1111947"/>
    <lineage>
        <taxon>Eukaryota</taxon>
        <taxon>Fungi</taxon>
        <taxon>Dikarya</taxon>
        <taxon>Basidiomycota</taxon>
        <taxon>Agaricomycotina</taxon>
        <taxon>Agaricomycetes</taxon>
        <taxon>Polyporales</taxon>
        <taxon>Polyporaceae</taxon>
        <taxon>Trametes</taxon>
    </lineage>
</organism>
<feature type="compositionally biased region" description="Basic residues" evidence="1">
    <location>
        <begin position="266"/>
        <end position="284"/>
    </location>
</feature>
<evidence type="ECO:0000256" key="1">
    <source>
        <dbReference type="SAM" id="MobiDB-lite"/>
    </source>
</evidence>
<protein>
    <submittedName>
        <fullName evidence="2">Uncharacterized protein</fullName>
    </submittedName>
</protein>
<dbReference type="AlphaFoldDB" id="A0AAD7TQ81"/>
<feature type="compositionally biased region" description="Basic and acidic residues" evidence="1">
    <location>
        <begin position="158"/>
        <end position="177"/>
    </location>
</feature>
<proteinExistence type="predicted"/>
<comment type="caution">
    <text evidence="2">The sequence shown here is derived from an EMBL/GenBank/DDBJ whole genome shotgun (WGS) entry which is preliminary data.</text>
</comment>
<keyword evidence="3" id="KW-1185">Reference proteome</keyword>
<dbReference type="EMBL" id="JAPEVG010000196">
    <property type="protein sequence ID" value="KAJ8474169.1"/>
    <property type="molecule type" value="Genomic_DNA"/>
</dbReference>
<reference evidence="2" key="1">
    <citation type="submission" date="2022-11" db="EMBL/GenBank/DDBJ databases">
        <title>Genome Sequence of Cubamyces cubensis.</title>
        <authorList>
            <person name="Buettner E."/>
        </authorList>
    </citation>
    <scope>NUCLEOTIDE SEQUENCE</scope>
    <source>
        <strain evidence="2">MPL-01</strain>
    </source>
</reference>